<gene>
    <name evidence="1" type="ORF">G4Y79_13365</name>
</gene>
<evidence type="ECO:0000313" key="2">
    <source>
        <dbReference type="Proteomes" id="UP000594468"/>
    </source>
</evidence>
<accession>A0A7S8ICP9</accession>
<name>A0A7S8ICP9_9CHLR</name>
<proteinExistence type="predicted"/>
<keyword evidence="2" id="KW-1185">Reference proteome</keyword>
<reference evidence="1 2" key="1">
    <citation type="submission" date="2020-02" db="EMBL/GenBank/DDBJ databases">
        <authorList>
            <person name="Zheng R.K."/>
            <person name="Sun C.M."/>
        </authorList>
    </citation>
    <scope>NUCLEOTIDE SEQUENCE [LARGE SCALE GENOMIC DNA]</scope>
    <source>
        <strain evidence="2">rifampicinis</strain>
    </source>
</reference>
<protein>
    <recommendedName>
        <fullName evidence="3">DUF4340 domain-containing protein</fullName>
    </recommendedName>
</protein>
<organism evidence="1 2">
    <name type="scientific">Phototrophicus methaneseepsis</name>
    <dbReference type="NCBI Taxonomy" id="2710758"/>
    <lineage>
        <taxon>Bacteria</taxon>
        <taxon>Bacillati</taxon>
        <taxon>Chloroflexota</taxon>
        <taxon>Candidatus Thermofontia</taxon>
        <taxon>Phototrophicales</taxon>
        <taxon>Phototrophicaceae</taxon>
        <taxon>Phototrophicus</taxon>
    </lineage>
</organism>
<dbReference type="EMBL" id="CP062983">
    <property type="protein sequence ID" value="QPC80701.1"/>
    <property type="molecule type" value="Genomic_DNA"/>
</dbReference>
<dbReference type="KEGG" id="pmet:G4Y79_13365"/>
<evidence type="ECO:0008006" key="3">
    <source>
        <dbReference type="Google" id="ProtNLM"/>
    </source>
</evidence>
<evidence type="ECO:0000313" key="1">
    <source>
        <dbReference type="EMBL" id="QPC80701.1"/>
    </source>
</evidence>
<dbReference type="RefSeq" id="WP_195168776.1">
    <property type="nucleotide sequence ID" value="NZ_CP062983.1"/>
</dbReference>
<sequence length="186" mass="20392">MKQQRMLIILVVVFGMILLVGALQNTILSQPIATPTADASVQITPVFEGWGVDNVYAIQIYDPVAQLGLTITRTNDDLWQLVEFGGLLTQEEGNLAAASVALFPVVRILEEIGTDRYDEFGLTQDDLTMLVSVILKDGNEHSVAVGDLTANGDSFYALVDDRPNLYIVNEGPVSFFTVLLRRAYEA</sequence>
<dbReference type="AlphaFoldDB" id="A0A7S8ICP9"/>
<dbReference type="Proteomes" id="UP000594468">
    <property type="component" value="Chromosome"/>
</dbReference>